<dbReference type="Proteomes" id="UP000248975">
    <property type="component" value="Unassembled WGS sequence"/>
</dbReference>
<protein>
    <submittedName>
        <fullName evidence="2">Uncharacterized protein</fullName>
    </submittedName>
</protein>
<evidence type="ECO:0000313" key="2">
    <source>
        <dbReference type="EMBL" id="PZR01126.1"/>
    </source>
</evidence>
<dbReference type="EMBL" id="QFQS01000001">
    <property type="protein sequence ID" value="PZR01126.1"/>
    <property type="molecule type" value="Genomic_DNA"/>
</dbReference>
<sequence>MLRIGSASLVVSLLALTGARAQEDCTDLTNCVTPVDVGANTEGITEMPMEPITGDGFSITIDGAPVIGDAGFADTQRRADIALSDSDIDVRFDGLGIRPRLDIQTIGEGPFGPGQTVTFRNRMNYPSVVEGGELRILDLDAPGGARTVEVVPLAPNTEVTTALPQGKRLAYVYRVTDPSRRYDETRPVLLGTSFDRGLTDLATQEEGSDNAAVRNIPVRGGAVTVYVQNLPPGAKVETLGTVVTPDGSGKAVIQRVLPVGARTVDVRVIHPNGTSQTISRDINIPKSEWFYVGVADLTFGRSSGGGEDGGGDTYNSGRLSGYAKGTTARGFQITMQADSGEDDIDNLFSNILDKDPNSILNRLDPDLAYPTYGDNSELIEDAPTSGGFYIKVEKNGNFGLWGDFKSTSQGTELLRNERTLYGAQTVLQTQAANSEGSPRLRFEGYAAQPDQLPQRDVLRGTGGSVYFLTKQDILVGSETLTVELRDGNTQRVISRTSLVQGEDYDINYIQGVITLYSPLSGYGSSGALLSSNPNGDDTLNLIAQYEWRPAVGDVDGYAYGGRLTSGIADGWQLGATAQIDNSGEADQTAYGIDLSWQKSDRTFLKAEIARTDGPGFGYISSLNGGLTNDTTDAPDGSGNAYRIEAQAALDELWAGGAGVVSAYYQSFDAGFSSLDYQITDPELYWGFAAELPLSQSTGLILSYDHYDEDPGVRDDQGKVILRHQLSPRMAVELGYGRLDSEDPTSTDDTGTRDDVAARLIMSPSDRLEWYVFGQGSLNVTGDLDRSDRLGVGGEVAINDNWSIKGEVSDGATGVGARVMFGQDKGEESSVYFGYALDPDRTIDDVVLTGNDQGQFVAGGRRRYSDSVTAYAENTYDLFGQQTSLTSTYGVEYQLTERTIYSGAIETGVVTGDPDGDVDRTSVSVGVRHDNGEQLNLRGRIEVIQDDSDDGTLDTYLLTGLARYELTNEARIVADLEAMFNETASESLPEGDYFDLSLGYAFRPILNDRLNVLAKYEYLNNMVDQLVDDEGNTEPLQRSQVLSLDAEYDLSPRWTIGGKIGGRLSKSAPDQNSAFSDNDAWLVVANARYHLVREWDLLIEGRNLTTVQGGTSNFGTVIGAYKQIGEHVMLGASYNFADFSDDLTDLTQDDRGAQINLIAKF</sequence>
<comment type="caution">
    <text evidence="2">The sequence shown here is derived from an EMBL/GenBank/DDBJ whole genome shotgun (WGS) entry which is preliminary data.</text>
</comment>
<evidence type="ECO:0000256" key="1">
    <source>
        <dbReference type="SAM" id="SignalP"/>
    </source>
</evidence>
<dbReference type="AlphaFoldDB" id="A0A2W5SP03"/>
<gene>
    <name evidence="2" type="ORF">DI533_10105</name>
</gene>
<evidence type="ECO:0000313" key="3">
    <source>
        <dbReference type="Proteomes" id="UP000248975"/>
    </source>
</evidence>
<reference evidence="2 3" key="1">
    <citation type="submission" date="2017-08" db="EMBL/GenBank/DDBJ databases">
        <title>Infants hospitalized years apart are colonized by the same room-sourced microbial strains.</title>
        <authorList>
            <person name="Brooks B."/>
            <person name="Olm M.R."/>
            <person name="Firek B.A."/>
            <person name="Baker R."/>
            <person name="Thomas B.C."/>
            <person name="Morowitz M.J."/>
            <person name="Banfield J.F."/>
        </authorList>
    </citation>
    <scope>NUCLEOTIDE SEQUENCE [LARGE SCALE GENOMIC DNA]</scope>
    <source>
        <strain evidence="2">S2_003_000_R2_11</strain>
    </source>
</reference>
<proteinExistence type="predicted"/>
<keyword evidence="1" id="KW-0732">Signal</keyword>
<accession>A0A2W5SP03</accession>
<name>A0A2W5SP03_CERSP</name>
<organism evidence="2 3">
    <name type="scientific">Cereibacter sphaeroides</name>
    <name type="common">Rhodobacter sphaeroides</name>
    <dbReference type="NCBI Taxonomy" id="1063"/>
    <lineage>
        <taxon>Bacteria</taxon>
        <taxon>Pseudomonadati</taxon>
        <taxon>Pseudomonadota</taxon>
        <taxon>Alphaproteobacteria</taxon>
        <taxon>Rhodobacterales</taxon>
        <taxon>Paracoccaceae</taxon>
        <taxon>Cereibacter</taxon>
    </lineage>
</organism>
<feature type="chain" id="PRO_5015871991" evidence="1">
    <location>
        <begin position="22"/>
        <end position="1160"/>
    </location>
</feature>
<dbReference type="SUPFAM" id="SSF56935">
    <property type="entry name" value="Porins"/>
    <property type="match status" value="2"/>
</dbReference>
<feature type="signal peptide" evidence="1">
    <location>
        <begin position="1"/>
        <end position="21"/>
    </location>
</feature>